<reference evidence="2" key="1">
    <citation type="journal article" date="2022" name="bioRxiv">
        <title>Sequencing and chromosome-scale assembly of the giantPleurodeles waltlgenome.</title>
        <authorList>
            <person name="Brown T."/>
            <person name="Elewa A."/>
            <person name="Iarovenko S."/>
            <person name="Subramanian E."/>
            <person name="Araus A.J."/>
            <person name="Petzold A."/>
            <person name="Susuki M."/>
            <person name="Suzuki K.-i.T."/>
            <person name="Hayashi T."/>
            <person name="Toyoda A."/>
            <person name="Oliveira C."/>
            <person name="Osipova E."/>
            <person name="Leigh N.D."/>
            <person name="Simon A."/>
            <person name="Yun M.H."/>
        </authorList>
    </citation>
    <scope>NUCLEOTIDE SEQUENCE</scope>
    <source>
        <strain evidence="2">20211129_DDA</strain>
        <tissue evidence="2">Liver</tissue>
    </source>
</reference>
<evidence type="ECO:0000256" key="1">
    <source>
        <dbReference type="SAM" id="SignalP"/>
    </source>
</evidence>
<accession>A0AAV7UNZ4</accession>
<comment type="caution">
    <text evidence="2">The sequence shown here is derived from an EMBL/GenBank/DDBJ whole genome shotgun (WGS) entry which is preliminary data.</text>
</comment>
<dbReference type="Proteomes" id="UP001066276">
    <property type="component" value="Chromosome 2_2"/>
</dbReference>
<name>A0AAV7UNZ4_PLEWA</name>
<protein>
    <submittedName>
        <fullName evidence="2">Uncharacterized protein</fullName>
    </submittedName>
</protein>
<proteinExistence type="predicted"/>
<feature type="signal peptide" evidence="1">
    <location>
        <begin position="1"/>
        <end position="19"/>
    </location>
</feature>
<keyword evidence="1" id="KW-0732">Signal</keyword>
<keyword evidence="3" id="KW-1185">Reference proteome</keyword>
<evidence type="ECO:0000313" key="3">
    <source>
        <dbReference type="Proteomes" id="UP001066276"/>
    </source>
</evidence>
<evidence type="ECO:0000313" key="2">
    <source>
        <dbReference type="EMBL" id="KAJ1190762.1"/>
    </source>
</evidence>
<dbReference type="EMBL" id="JANPWB010000004">
    <property type="protein sequence ID" value="KAJ1190762.1"/>
    <property type="molecule type" value="Genomic_DNA"/>
</dbReference>
<organism evidence="2 3">
    <name type="scientific">Pleurodeles waltl</name>
    <name type="common">Iberian ribbed newt</name>
    <dbReference type="NCBI Taxonomy" id="8319"/>
    <lineage>
        <taxon>Eukaryota</taxon>
        <taxon>Metazoa</taxon>
        <taxon>Chordata</taxon>
        <taxon>Craniata</taxon>
        <taxon>Vertebrata</taxon>
        <taxon>Euteleostomi</taxon>
        <taxon>Amphibia</taxon>
        <taxon>Batrachia</taxon>
        <taxon>Caudata</taxon>
        <taxon>Salamandroidea</taxon>
        <taxon>Salamandridae</taxon>
        <taxon>Pleurodelinae</taxon>
        <taxon>Pleurodeles</taxon>
    </lineage>
</organism>
<gene>
    <name evidence="2" type="ORF">NDU88_000084</name>
</gene>
<feature type="chain" id="PRO_5043428916" evidence="1">
    <location>
        <begin position="20"/>
        <end position="77"/>
    </location>
</feature>
<sequence>MLVVLLAACLALKYMLLHSFVGSFHPFLEGVMGKPISYPDIAQMHHLLELILMPLLIKQDETIFVKEVTGGVAGSRM</sequence>
<dbReference type="AlphaFoldDB" id="A0AAV7UNZ4"/>